<dbReference type="RefSeq" id="XP_003958291.1">
    <property type="nucleotide sequence ID" value="XM_003958242.1"/>
</dbReference>
<dbReference type="GO" id="GO:0005634">
    <property type="term" value="C:nucleus"/>
    <property type="evidence" value="ECO:0007669"/>
    <property type="project" value="TreeGrafter"/>
</dbReference>
<name>H2AXQ6_KAZAF</name>
<keyword evidence="10" id="KW-1185">Reference proteome</keyword>
<keyword evidence="2" id="KW-0862">Zinc</keyword>
<feature type="region of interest" description="Disordered" evidence="7">
    <location>
        <begin position="754"/>
        <end position="809"/>
    </location>
</feature>
<dbReference type="SMART" id="SM00066">
    <property type="entry name" value="GAL4"/>
    <property type="match status" value="1"/>
</dbReference>
<keyword evidence="3" id="KW-0805">Transcription regulation</keyword>
<feature type="compositionally biased region" description="Low complexity" evidence="7">
    <location>
        <begin position="239"/>
        <end position="248"/>
    </location>
</feature>
<dbReference type="HOGENOM" id="CLU_020222_0_0_1"/>
<dbReference type="PANTHER" id="PTHR31668:SF9">
    <property type="entry name" value="URACIL CATABOLISM PROTEIN 2"/>
    <property type="match status" value="1"/>
</dbReference>
<keyword evidence="4" id="KW-0238">DNA-binding</keyword>
<evidence type="ECO:0000313" key="9">
    <source>
        <dbReference type="EMBL" id="CCF59156.1"/>
    </source>
</evidence>
<dbReference type="InterPro" id="IPR036864">
    <property type="entry name" value="Zn2-C6_fun-type_DNA-bd_sf"/>
</dbReference>
<evidence type="ECO:0000256" key="2">
    <source>
        <dbReference type="ARBA" id="ARBA00022833"/>
    </source>
</evidence>
<dbReference type="EMBL" id="HE650827">
    <property type="protein sequence ID" value="CCF59156.1"/>
    <property type="molecule type" value="Genomic_DNA"/>
</dbReference>
<dbReference type="GeneID" id="13887136"/>
<dbReference type="Pfam" id="PF00172">
    <property type="entry name" value="Zn_clus"/>
    <property type="match status" value="1"/>
</dbReference>
<dbReference type="InterPro" id="IPR050797">
    <property type="entry name" value="Carb_Metab_Trans_Reg"/>
</dbReference>
<dbReference type="InterPro" id="IPR001138">
    <property type="entry name" value="Zn2Cys6_DnaBD"/>
</dbReference>
<feature type="region of interest" description="Disordered" evidence="7">
    <location>
        <begin position="1"/>
        <end position="87"/>
    </location>
</feature>
<dbReference type="Proteomes" id="UP000005220">
    <property type="component" value="Chromosome 7"/>
</dbReference>
<dbReference type="AlphaFoldDB" id="H2AXQ6"/>
<dbReference type="eggNOG" id="ENOG502QU5T">
    <property type="taxonomic scope" value="Eukaryota"/>
</dbReference>
<evidence type="ECO:0000256" key="7">
    <source>
        <dbReference type="SAM" id="MobiDB-lite"/>
    </source>
</evidence>
<keyword evidence="5" id="KW-0804">Transcription</keyword>
<dbReference type="SUPFAM" id="SSF57701">
    <property type="entry name" value="Zn2/Cys6 DNA-binding domain"/>
    <property type="match status" value="1"/>
</dbReference>
<dbReference type="PROSITE" id="PS50048">
    <property type="entry name" value="ZN2_CY6_FUNGAL_2"/>
    <property type="match status" value="1"/>
</dbReference>
<feature type="compositionally biased region" description="Basic and acidic residues" evidence="7">
    <location>
        <begin position="58"/>
        <end position="75"/>
    </location>
</feature>
<proteinExistence type="predicted"/>
<evidence type="ECO:0000256" key="6">
    <source>
        <dbReference type="ARBA" id="ARBA00023242"/>
    </source>
</evidence>
<feature type="region of interest" description="Disordered" evidence="7">
    <location>
        <begin position="223"/>
        <end position="248"/>
    </location>
</feature>
<feature type="domain" description="Zn(2)-C6 fungal-type" evidence="8">
    <location>
        <begin position="91"/>
        <end position="123"/>
    </location>
</feature>
<feature type="compositionally biased region" description="Polar residues" evidence="7">
    <location>
        <begin position="754"/>
        <end position="763"/>
    </location>
</feature>
<reference evidence="9 10" key="1">
    <citation type="journal article" date="2011" name="Proc. Natl. Acad. Sci. U.S.A.">
        <title>Evolutionary erosion of yeast sex chromosomes by mating-type switching accidents.</title>
        <authorList>
            <person name="Gordon J.L."/>
            <person name="Armisen D."/>
            <person name="Proux-Wera E."/>
            <person name="Oheigeartaigh S.S."/>
            <person name="Byrne K.P."/>
            <person name="Wolfe K.H."/>
        </authorList>
    </citation>
    <scope>NUCLEOTIDE SEQUENCE [LARGE SCALE GENOMIC DNA]</scope>
    <source>
        <strain evidence="10">ATCC 22294 / BCRC 22015 / CBS 2517 / CECT 1963 / NBRC 1671 / NRRL Y-8276</strain>
    </source>
</reference>
<dbReference type="CDD" id="cd00067">
    <property type="entry name" value="GAL4"/>
    <property type="match status" value="1"/>
</dbReference>
<evidence type="ECO:0000256" key="3">
    <source>
        <dbReference type="ARBA" id="ARBA00023015"/>
    </source>
</evidence>
<gene>
    <name evidence="9" type="primary">KAFR0G01220</name>
    <name evidence="9" type="ORF">KAFR_0G01220</name>
</gene>
<feature type="compositionally biased region" description="Polar residues" evidence="7">
    <location>
        <begin position="158"/>
        <end position="171"/>
    </location>
</feature>
<dbReference type="FunCoup" id="H2AXQ6">
    <property type="interactions" value="276"/>
</dbReference>
<dbReference type="PANTHER" id="PTHR31668">
    <property type="entry name" value="GLUCOSE TRANSPORT TRANSCRIPTION REGULATOR RGT1-RELATED-RELATED"/>
    <property type="match status" value="1"/>
</dbReference>
<dbReference type="GO" id="GO:0001080">
    <property type="term" value="P:nitrogen catabolite activation of transcription from RNA polymerase II promoter"/>
    <property type="evidence" value="ECO:0007669"/>
    <property type="project" value="TreeGrafter"/>
</dbReference>
<dbReference type="GO" id="GO:0008270">
    <property type="term" value="F:zinc ion binding"/>
    <property type="evidence" value="ECO:0007669"/>
    <property type="project" value="InterPro"/>
</dbReference>
<dbReference type="Gene3D" id="4.10.240.10">
    <property type="entry name" value="Zn(2)-C6 fungal-type DNA-binding domain"/>
    <property type="match status" value="1"/>
</dbReference>
<dbReference type="GO" id="GO:0000981">
    <property type="term" value="F:DNA-binding transcription factor activity, RNA polymerase II-specific"/>
    <property type="evidence" value="ECO:0007669"/>
    <property type="project" value="InterPro"/>
</dbReference>
<dbReference type="KEGG" id="kaf:KAFR_0G01220"/>
<evidence type="ECO:0000256" key="5">
    <source>
        <dbReference type="ARBA" id="ARBA00023163"/>
    </source>
</evidence>
<organism evidence="9 10">
    <name type="scientific">Kazachstania africana (strain ATCC 22294 / BCRC 22015 / CBS 2517 / CECT 1963 / NBRC 1671 / NRRL Y-8276)</name>
    <name type="common">Yeast</name>
    <name type="synonym">Kluyveromyces africanus</name>
    <dbReference type="NCBI Taxonomy" id="1071382"/>
    <lineage>
        <taxon>Eukaryota</taxon>
        <taxon>Fungi</taxon>
        <taxon>Dikarya</taxon>
        <taxon>Ascomycota</taxon>
        <taxon>Saccharomycotina</taxon>
        <taxon>Saccharomycetes</taxon>
        <taxon>Saccharomycetales</taxon>
        <taxon>Saccharomycetaceae</taxon>
        <taxon>Kazachstania</taxon>
    </lineage>
</organism>
<evidence type="ECO:0000256" key="1">
    <source>
        <dbReference type="ARBA" id="ARBA00022723"/>
    </source>
</evidence>
<evidence type="ECO:0000256" key="4">
    <source>
        <dbReference type="ARBA" id="ARBA00023125"/>
    </source>
</evidence>
<protein>
    <recommendedName>
        <fullName evidence="8">Zn(2)-C6 fungal-type domain-containing protein</fullName>
    </recommendedName>
</protein>
<dbReference type="PROSITE" id="PS00463">
    <property type="entry name" value="ZN2_CY6_FUNGAL_1"/>
    <property type="match status" value="1"/>
</dbReference>
<dbReference type="GO" id="GO:0003677">
    <property type="term" value="F:DNA binding"/>
    <property type="evidence" value="ECO:0007669"/>
    <property type="project" value="UniProtKB-KW"/>
</dbReference>
<feature type="compositionally biased region" description="Polar residues" evidence="7">
    <location>
        <begin position="791"/>
        <end position="809"/>
    </location>
</feature>
<dbReference type="InParanoid" id="H2AXQ6"/>
<sequence length="849" mass="96116">MSGNADSKSADSLKPLTRFVEVGPGQVEEQNVGHASVNPPTEKSSSSSTPGVETNPVKLERDKKRGEEELKESHAIDSQNKKPRKKRRTFSCDTCRKFKTRCDFEPLLGKCHRCGVLNIDCSLTKEREDEIISAIETSSTDRKPKSKPSSLHRKETSSNKPSIAVTGSASESGHPLVNSLNDRLSILERSFNNLNSKIDLIVLLLQGSTTAASNANNLLSTHRQGSHDTVDNALNENTKPPSSIKPSVSSLKKNINTELKHNETNQNTASSKIGNNAMVPFSNLSNKNSFSEGFKLREYPAKLIDDIDERLFPSKPTSKQEKIAQEQRPEAVARAHFMIFYEKHRSLCHKLSKEFLVRSHFWIIPGGVKDIDSTYVRKNLFITSVFTIIAMSFADNDKFAEEQEMLYPLVERFLTNTLTMFEKLTDHDIEAILYCCMFHISKKAKRHRQLKFNSLVLSNFALFSLLNNIDFHKIKERVLYKEEYNSTDLYHLRILNSLTACHLENSITHGTIRPQDATLKEFNNLVAKFPQANFGDDIKISQINLGDILVTILMDFRDYFKNFKTVFLQTHALHSKTGFATGTLLVFPELDYWLKNWEELLAKDGGGVLLFTFDFYHIMICRSFIAEFLEDMNEAPDFLRSVLFTIKEHAFSLLKGVLRLPPTLLRGAPILTMNELVYACLTLGDFLHWFDSTERQQILSICTEVYWHLNTIGEKLNEVTENVGKIIKSIITISKSKINTLPTLLSKVSKPSALSNVSNIDQPSKNDQKKKPEAPHSNGTSNKVELLQPGSPDSNMSHHSRASSTADMSQSIGQFTIPDVDQFNSFEDFFQEFFDHLKPNTQRLFSARK</sequence>
<feature type="region of interest" description="Disordered" evidence="7">
    <location>
        <begin position="134"/>
        <end position="176"/>
    </location>
</feature>
<evidence type="ECO:0000313" key="10">
    <source>
        <dbReference type="Proteomes" id="UP000005220"/>
    </source>
</evidence>
<dbReference type="STRING" id="1071382.H2AXQ6"/>
<dbReference type="OrthoDB" id="2595934at2759"/>
<keyword evidence="6" id="KW-0539">Nucleus</keyword>
<feature type="compositionally biased region" description="Basic and acidic residues" evidence="7">
    <location>
        <begin position="764"/>
        <end position="774"/>
    </location>
</feature>
<evidence type="ECO:0000259" key="8">
    <source>
        <dbReference type="PROSITE" id="PS50048"/>
    </source>
</evidence>
<accession>H2AXQ6</accession>
<keyword evidence="1" id="KW-0479">Metal-binding</keyword>